<reference evidence="4" key="1">
    <citation type="submission" date="2018-10" db="EMBL/GenBank/DDBJ databases">
        <authorList>
            <person name="Peiro R."/>
            <person name="Begona"/>
            <person name="Cbmso G."/>
            <person name="Lopez M."/>
            <person name="Gonzalez S."/>
            <person name="Sacristan E."/>
            <person name="Castillo E."/>
        </authorList>
    </citation>
    <scope>NUCLEOTIDE SEQUENCE [LARGE SCALE GENOMIC DNA]</scope>
</reference>
<dbReference type="InterPro" id="IPR029045">
    <property type="entry name" value="ClpP/crotonase-like_dom_sf"/>
</dbReference>
<dbReference type="Gene3D" id="1.10.12.10">
    <property type="entry name" value="Lyase 2-enoyl-coa Hydratase, Chain A, domain 2"/>
    <property type="match status" value="1"/>
</dbReference>
<accession>A0A3S4B7B5</accession>
<dbReference type="InterPro" id="IPR014748">
    <property type="entry name" value="Enoyl-CoA_hydra_C"/>
</dbReference>
<dbReference type="EMBL" id="UWOC01000192">
    <property type="protein sequence ID" value="VCU10884.1"/>
    <property type="molecule type" value="Genomic_DNA"/>
</dbReference>
<evidence type="ECO:0000256" key="2">
    <source>
        <dbReference type="ARBA" id="ARBA00023239"/>
    </source>
</evidence>
<dbReference type="PANTHER" id="PTHR11941">
    <property type="entry name" value="ENOYL-COA HYDRATASE-RELATED"/>
    <property type="match status" value="1"/>
</dbReference>
<keyword evidence="2" id="KW-0456">Lyase</keyword>
<dbReference type="Proteomes" id="UP000289200">
    <property type="component" value="Unassembled WGS sequence"/>
</dbReference>
<evidence type="ECO:0000256" key="1">
    <source>
        <dbReference type="ARBA" id="ARBA00005254"/>
    </source>
</evidence>
<dbReference type="SUPFAM" id="SSF52096">
    <property type="entry name" value="ClpP/crotonase"/>
    <property type="match status" value="1"/>
</dbReference>
<dbReference type="GO" id="GO:0006635">
    <property type="term" value="P:fatty acid beta-oxidation"/>
    <property type="evidence" value="ECO:0007669"/>
    <property type="project" value="TreeGrafter"/>
</dbReference>
<proteinExistence type="inferred from homology"/>
<name>A0A3S4B7B5_9BRAD</name>
<dbReference type="AlphaFoldDB" id="A0A3S4B7B5"/>
<dbReference type="Pfam" id="PF00378">
    <property type="entry name" value="ECH_1"/>
    <property type="match status" value="1"/>
</dbReference>
<dbReference type="OrthoDB" id="9795727at2"/>
<sequence length="266" mass="28308">MPGDDSADEDDHVRFAVADGVAIVTLDRPARRNALTASMANRLTGLWHRIDGDPQIRAVVLDAADCGTFCAGMDLHEMAAARDAGADLLDRMDDPFQERLRALRPPVVSALVGHVGGAGMLLAMAADIRIGLAGTRYAIPEVCWGRGTGWAVPMLWMLPRPVLAEMVLTGDPVPVEELWRHGFVNHVEASAAAVRDRAAATARRIAENAPLSVAAAKATLAAGMDLGCAAGLARAAELHRPVYASRDAAEGPRAFAEKRRPLWRGC</sequence>
<dbReference type="GO" id="GO:0016829">
    <property type="term" value="F:lyase activity"/>
    <property type="evidence" value="ECO:0007669"/>
    <property type="project" value="UniProtKB-KW"/>
</dbReference>
<evidence type="ECO:0000313" key="4">
    <source>
        <dbReference type="Proteomes" id="UP000289200"/>
    </source>
</evidence>
<dbReference type="Gene3D" id="3.90.226.10">
    <property type="entry name" value="2-enoyl-CoA Hydratase, Chain A, domain 1"/>
    <property type="match status" value="1"/>
</dbReference>
<organism evidence="3 4">
    <name type="scientific">Rhodoplanes serenus</name>
    <dbReference type="NCBI Taxonomy" id="200615"/>
    <lineage>
        <taxon>Bacteria</taxon>
        <taxon>Pseudomonadati</taxon>
        <taxon>Pseudomonadota</taxon>
        <taxon>Alphaproteobacteria</taxon>
        <taxon>Hyphomicrobiales</taxon>
        <taxon>Nitrobacteraceae</taxon>
        <taxon>Rhodoplanes</taxon>
    </lineage>
</organism>
<dbReference type="InterPro" id="IPR001753">
    <property type="entry name" value="Enoyl-CoA_hydra/iso"/>
</dbReference>
<evidence type="ECO:0000313" key="3">
    <source>
        <dbReference type="EMBL" id="VCU10884.1"/>
    </source>
</evidence>
<dbReference type="CDD" id="cd06558">
    <property type="entry name" value="crotonase-like"/>
    <property type="match status" value="1"/>
</dbReference>
<keyword evidence="4" id="KW-1185">Reference proteome</keyword>
<comment type="caution">
    <text evidence="3">The sequence shown here is derived from an EMBL/GenBank/DDBJ whole genome shotgun (WGS) entry which is preliminary data.</text>
</comment>
<comment type="similarity">
    <text evidence="1">Belongs to the enoyl-CoA hydratase/isomerase family.</text>
</comment>
<gene>
    <name evidence="3" type="primary">dpgD_2</name>
    <name evidence="3" type="ORF">RHODGE_RHODGE_04449</name>
</gene>
<protein>
    <submittedName>
        <fullName evidence="3">Enoyl-CoA-hydratase</fullName>
    </submittedName>
</protein>
<dbReference type="PANTHER" id="PTHR11941:SF54">
    <property type="entry name" value="ENOYL-COA HYDRATASE, MITOCHONDRIAL"/>
    <property type="match status" value="1"/>
</dbReference>